<dbReference type="EMBL" id="SWOV01000027">
    <property type="protein sequence ID" value="NFF88335.1"/>
    <property type="molecule type" value="Genomic_DNA"/>
</dbReference>
<dbReference type="OrthoDB" id="1952641at2"/>
<proteinExistence type="predicted"/>
<reference evidence="3 4" key="1">
    <citation type="submission" date="2019-04" db="EMBL/GenBank/DDBJ databases">
        <title>Genome sequencing of Clostridium botulinum Groups I-IV and Clostridium butyricum.</title>
        <authorList>
            <person name="Brunt J."/>
            <person name="Van Vliet A.H.M."/>
            <person name="Stringer S.C."/>
            <person name="Carter A.T."/>
            <person name="Peck M.W."/>
        </authorList>
    </citation>
    <scope>NUCLEOTIDE SEQUENCE [LARGE SCALE GENOMIC DNA]</scope>
    <source>
        <strain evidence="1 4">1605</strain>
        <strain evidence="2 3">CB-K-33E</strain>
    </source>
</reference>
<evidence type="ECO:0000313" key="4">
    <source>
        <dbReference type="Proteomes" id="UP000476820"/>
    </source>
</evidence>
<dbReference type="Gene3D" id="2.160.20.10">
    <property type="entry name" value="Single-stranded right-handed beta-helix, Pectin lyase-like"/>
    <property type="match status" value="1"/>
</dbReference>
<dbReference type="RefSeq" id="WP_017826905.1">
    <property type="nucleotide sequence ID" value="NZ_JACBBU010000010.1"/>
</dbReference>
<dbReference type="SUPFAM" id="SSF51126">
    <property type="entry name" value="Pectin lyase-like"/>
    <property type="match status" value="2"/>
</dbReference>
<dbReference type="SMART" id="SM00710">
    <property type="entry name" value="PbH1"/>
    <property type="match status" value="5"/>
</dbReference>
<evidence type="ECO:0000313" key="2">
    <source>
        <dbReference type="EMBL" id="NFN33679.1"/>
    </source>
</evidence>
<dbReference type="InterPro" id="IPR006626">
    <property type="entry name" value="PbH1"/>
</dbReference>
<comment type="caution">
    <text evidence="1">The sequence shown here is derived from an EMBL/GenBank/DDBJ whole genome shotgun (WGS) entry which is preliminary data.</text>
</comment>
<dbReference type="EMBL" id="SWVK01000001">
    <property type="protein sequence ID" value="NFN33679.1"/>
    <property type="molecule type" value="Genomic_DNA"/>
</dbReference>
<evidence type="ECO:0000313" key="3">
    <source>
        <dbReference type="Proteomes" id="UP000473681"/>
    </source>
</evidence>
<protein>
    <submittedName>
        <fullName evidence="1">Uncharacterized protein</fullName>
    </submittedName>
</protein>
<dbReference type="Proteomes" id="UP000473681">
    <property type="component" value="Unassembled WGS sequence"/>
</dbReference>
<name>A0A0C2S1I3_CLOBO</name>
<sequence>MIQNSTDLIKHINIEETISLTPEIYALKSPLIIGNTFEILGNGSTLVGPILICTDIIISDITFSNTDNIIRLTSDCSVVFKNCTFLGNNKNSAIILENHSKSTLSLKNCIFHNFFSAISVNEDNTLDLLQDCLFEFCNVAINNVVKNSIINIHSINNNLMFNSKESIFLNFSESFNIEDYHNFCFELSSRNSFARILGKSSTTVFDTSCFYIDNLKNLSVILKSCPHCSTIFLKEGQYNLTSSLLDDELTIDVPINLIGINSPKLYKSENDFIKYALIINTSNVRIKNIVIDGGDKYSLRDGIHFEENGATNIKIQNVTISRILRRGVSIWGKKTSNCIIDNCKFSYIKEQCAIYASGTTYIYNSNFKNLRTAINCINKNVILFENNLFENIYCCLLNEIIPFNNIKQKNNTFNFVENLVMLSKY</sequence>
<dbReference type="Proteomes" id="UP000476820">
    <property type="component" value="Unassembled WGS sequence"/>
</dbReference>
<dbReference type="InterPro" id="IPR011050">
    <property type="entry name" value="Pectin_lyase_fold/virulence"/>
</dbReference>
<evidence type="ECO:0000313" key="1">
    <source>
        <dbReference type="EMBL" id="NFF88335.1"/>
    </source>
</evidence>
<organism evidence="1 4">
    <name type="scientific">Clostridium botulinum</name>
    <dbReference type="NCBI Taxonomy" id="1491"/>
    <lineage>
        <taxon>Bacteria</taxon>
        <taxon>Bacillati</taxon>
        <taxon>Bacillota</taxon>
        <taxon>Clostridia</taxon>
        <taxon>Eubacteriales</taxon>
        <taxon>Clostridiaceae</taxon>
        <taxon>Clostridium</taxon>
    </lineage>
</organism>
<dbReference type="AlphaFoldDB" id="A0A0C2S1I3"/>
<gene>
    <name evidence="1" type="ORF">FC774_10690</name>
    <name evidence="2" type="ORF">FDB51_00750</name>
</gene>
<accession>A0A0C2S1I3</accession>
<dbReference type="InterPro" id="IPR012334">
    <property type="entry name" value="Pectin_lyas_fold"/>
</dbReference>